<dbReference type="GO" id="GO:0020037">
    <property type="term" value="F:heme binding"/>
    <property type="evidence" value="ECO:0007669"/>
    <property type="project" value="InterPro"/>
</dbReference>
<dbReference type="InterPro" id="IPR011992">
    <property type="entry name" value="EF-hand-dom_pair"/>
</dbReference>
<dbReference type="SUPFAM" id="SSF48264">
    <property type="entry name" value="Cytochrome P450"/>
    <property type="match status" value="1"/>
</dbReference>
<dbReference type="Gene3D" id="1.10.630.10">
    <property type="entry name" value="Cytochrome P450"/>
    <property type="match status" value="1"/>
</dbReference>
<evidence type="ECO:0000256" key="3">
    <source>
        <dbReference type="ARBA" id="ARBA00022837"/>
    </source>
</evidence>
<dbReference type="Pfam" id="PF00067">
    <property type="entry name" value="p450"/>
    <property type="match status" value="1"/>
</dbReference>
<dbReference type="Gene3D" id="1.10.238.10">
    <property type="entry name" value="EF-hand"/>
    <property type="match status" value="2"/>
</dbReference>
<dbReference type="InterPro" id="IPR036396">
    <property type="entry name" value="Cyt_P450_sf"/>
</dbReference>
<dbReference type="InterPro" id="IPR002401">
    <property type="entry name" value="Cyt_P450_E_grp-I"/>
</dbReference>
<evidence type="ECO:0000256" key="5">
    <source>
        <dbReference type="SAM" id="MobiDB-lite"/>
    </source>
</evidence>
<evidence type="ECO:0000256" key="2">
    <source>
        <dbReference type="ARBA" id="ARBA00022723"/>
    </source>
</evidence>
<dbReference type="GO" id="GO:0005509">
    <property type="term" value="F:calcium ion binding"/>
    <property type="evidence" value="ECO:0007669"/>
    <property type="project" value="InterPro"/>
</dbReference>
<dbReference type="CDD" id="cd00051">
    <property type="entry name" value="EFh"/>
    <property type="match status" value="2"/>
</dbReference>
<dbReference type="GO" id="GO:0016705">
    <property type="term" value="F:oxidoreductase activity, acting on paired donors, with incorporation or reduction of molecular oxygen"/>
    <property type="evidence" value="ECO:0007669"/>
    <property type="project" value="InterPro"/>
</dbReference>
<dbReference type="SMART" id="SM00054">
    <property type="entry name" value="EFh"/>
    <property type="match status" value="3"/>
</dbReference>
<gene>
    <name evidence="7" type="ORF">ZIOFF_031624</name>
</gene>
<dbReference type="Pfam" id="PF00036">
    <property type="entry name" value="EF-hand_1"/>
    <property type="match status" value="1"/>
</dbReference>
<dbReference type="InterPro" id="IPR018247">
    <property type="entry name" value="EF_Hand_1_Ca_BS"/>
</dbReference>
<evidence type="ECO:0000313" key="7">
    <source>
        <dbReference type="EMBL" id="KAG6506301.1"/>
    </source>
</evidence>
<dbReference type="Pfam" id="PF13499">
    <property type="entry name" value="EF-hand_7"/>
    <property type="match status" value="1"/>
</dbReference>
<dbReference type="InterPro" id="IPR001128">
    <property type="entry name" value="Cyt_P450"/>
</dbReference>
<dbReference type="InterPro" id="IPR002048">
    <property type="entry name" value="EF_hand_dom"/>
</dbReference>
<dbReference type="Proteomes" id="UP000734854">
    <property type="component" value="Unassembled WGS sequence"/>
</dbReference>
<name>A0A8J5LAY5_ZINOF</name>
<feature type="region of interest" description="Disordered" evidence="5">
    <location>
        <begin position="153"/>
        <end position="182"/>
    </location>
</feature>
<evidence type="ECO:0000256" key="1">
    <source>
        <dbReference type="ARBA" id="ARBA00010617"/>
    </source>
</evidence>
<organism evidence="7 8">
    <name type="scientific">Zingiber officinale</name>
    <name type="common">Ginger</name>
    <name type="synonym">Amomum zingiber</name>
    <dbReference type="NCBI Taxonomy" id="94328"/>
    <lineage>
        <taxon>Eukaryota</taxon>
        <taxon>Viridiplantae</taxon>
        <taxon>Streptophyta</taxon>
        <taxon>Embryophyta</taxon>
        <taxon>Tracheophyta</taxon>
        <taxon>Spermatophyta</taxon>
        <taxon>Magnoliopsida</taxon>
        <taxon>Liliopsida</taxon>
        <taxon>Zingiberales</taxon>
        <taxon>Zingiberaceae</taxon>
        <taxon>Zingiber</taxon>
    </lineage>
</organism>
<keyword evidence="8" id="KW-1185">Reference proteome</keyword>
<dbReference type="FunFam" id="1.10.238.10:FF:000001">
    <property type="entry name" value="Calmodulin 1"/>
    <property type="match status" value="1"/>
</dbReference>
<comment type="caution">
    <text evidence="7">The sequence shown here is derived from an EMBL/GenBank/DDBJ whole genome shotgun (WGS) entry which is preliminary data.</text>
</comment>
<evidence type="ECO:0000256" key="4">
    <source>
        <dbReference type="ARBA" id="ARBA00023004"/>
    </source>
</evidence>
<keyword evidence="3" id="KW-0106">Calcium</keyword>
<dbReference type="PROSITE" id="PS00018">
    <property type="entry name" value="EF_HAND_1"/>
    <property type="match status" value="2"/>
</dbReference>
<proteinExistence type="inferred from homology"/>
<dbReference type="GO" id="GO:0005506">
    <property type="term" value="F:iron ion binding"/>
    <property type="evidence" value="ECO:0007669"/>
    <property type="project" value="InterPro"/>
</dbReference>
<accession>A0A8J5LAY5</accession>
<dbReference type="AlphaFoldDB" id="A0A8J5LAY5"/>
<keyword evidence="2" id="KW-0479">Metal-binding</keyword>
<evidence type="ECO:0000313" key="8">
    <source>
        <dbReference type="Proteomes" id="UP000734854"/>
    </source>
</evidence>
<evidence type="ECO:0000259" key="6">
    <source>
        <dbReference type="PROSITE" id="PS50222"/>
    </source>
</evidence>
<comment type="similarity">
    <text evidence="1">Belongs to the cytochrome P450 family.</text>
</comment>
<dbReference type="SUPFAM" id="SSF47473">
    <property type="entry name" value="EF-hand"/>
    <property type="match status" value="1"/>
</dbReference>
<sequence length="320" mass="34992">MRKGGGLLRVFPVLPPRIRLGSSAATTTSTPMSILLRPSRLLPSLSLHSLFGIFNLNSDGQITQLELEDYLHRLILDPPSTDEVAHLVTDVDRDGNDCISLDEFTTLEAAGGLYLTGSRSELHDAFAVFDSDGDGKISAEELLSVLGSLWDSKRHASQSPSPAGAPRCSPPHQQPPHVGNPRLGLLPHKDMALFCSSYGPLVYLRLGNVDAITTDDPAVVREILVRQDDLFASRPKLVSGFQLSYGCRDVAFAPMGPQWKRLRRICVEHLLTARRFESFAGNRALDALHLMRDVREKACKCEIIEVSQSSASKAAVINVC</sequence>
<dbReference type="PROSITE" id="PS50222">
    <property type="entry name" value="EF_HAND_2"/>
    <property type="match status" value="1"/>
</dbReference>
<dbReference type="PANTHER" id="PTHR47955">
    <property type="entry name" value="CYTOCHROME P450 FAMILY 71 PROTEIN"/>
    <property type="match status" value="1"/>
</dbReference>
<dbReference type="PRINTS" id="PR00463">
    <property type="entry name" value="EP450I"/>
</dbReference>
<dbReference type="GO" id="GO:0004497">
    <property type="term" value="F:monooxygenase activity"/>
    <property type="evidence" value="ECO:0007669"/>
    <property type="project" value="InterPro"/>
</dbReference>
<dbReference type="EMBL" id="JACMSC010000009">
    <property type="protein sequence ID" value="KAG6506301.1"/>
    <property type="molecule type" value="Genomic_DNA"/>
</dbReference>
<keyword evidence="4" id="KW-0408">Iron</keyword>
<reference evidence="7 8" key="1">
    <citation type="submission" date="2020-08" db="EMBL/GenBank/DDBJ databases">
        <title>Plant Genome Project.</title>
        <authorList>
            <person name="Zhang R.-G."/>
        </authorList>
    </citation>
    <scope>NUCLEOTIDE SEQUENCE [LARGE SCALE GENOMIC DNA]</scope>
    <source>
        <tissue evidence="7">Rhizome</tissue>
    </source>
</reference>
<protein>
    <recommendedName>
        <fullName evidence="6">EF-hand domain-containing protein</fullName>
    </recommendedName>
</protein>
<feature type="domain" description="EF-hand" evidence="6">
    <location>
        <begin position="117"/>
        <end position="152"/>
    </location>
</feature>